<dbReference type="SUPFAM" id="SSF53335">
    <property type="entry name" value="S-adenosyl-L-methionine-dependent methyltransferases"/>
    <property type="match status" value="1"/>
</dbReference>
<dbReference type="InterPro" id="IPR041698">
    <property type="entry name" value="Methyltransf_25"/>
</dbReference>
<dbReference type="Proteomes" id="UP000025241">
    <property type="component" value="Chromosome I"/>
</dbReference>
<dbReference type="PATRIC" id="fig|1301098.3.peg.3977"/>
<evidence type="ECO:0000313" key="2">
    <source>
        <dbReference type="EMBL" id="CDF85302.1"/>
    </source>
</evidence>
<dbReference type="CDD" id="cd02440">
    <property type="entry name" value="AdoMet_MTases"/>
    <property type="match status" value="1"/>
</dbReference>
<keyword evidence="3" id="KW-1185">Reference proteome</keyword>
<protein>
    <recommendedName>
        <fullName evidence="1">Methyltransferase domain-containing protein</fullName>
    </recommendedName>
</protein>
<reference evidence="2 3" key="1">
    <citation type="submission" date="2013-03" db="EMBL/GenBank/DDBJ databases">
        <authorList>
            <person name="Linke B."/>
        </authorList>
    </citation>
    <scope>NUCLEOTIDE SEQUENCE [LARGE SCALE GENOMIC DNA]</scope>
    <source>
        <strain evidence="2 3">B13</strain>
    </source>
</reference>
<accession>A0A024HL92</accession>
<dbReference type="RefSeq" id="WP_052355330.1">
    <property type="nucleotide sequence ID" value="NZ_HG322950.1"/>
</dbReference>
<dbReference type="STRING" id="1301098.PKB_3973"/>
<proteinExistence type="predicted"/>
<dbReference type="AlphaFoldDB" id="A0A024HL92"/>
<feature type="domain" description="Methyltransferase" evidence="1">
    <location>
        <begin position="132"/>
        <end position="230"/>
    </location>
</feature>
<dbReference type="EMBL" id="HG322950">
    <property type="protein sequence ID" value="CDF85302.1"/>
    <property type="molecule type" value="Genomic_DNA"/>
</dbReference>
<dbReference type="InterPro" id="IPR029063">
    <property type="entry name" value="SAM-dependent_MTases_sf"/>
</dbReference>
<evidence type="ECO:0000259" key="1">
    <source>
        <dbReference type="Pfam" id="PF13649"/>
    </source>
</evidence>
<evidence type="ECO:0000313" key="3">
    <source>
        <dbReference type="Proteomes" id="UP000025241"/>
    </source>
</evidence>
<dbReference type="Gene3D" id="3.40.50.150">
    <property type="entry name" value="Vaccinia Virus protein VP39"/>
    <property type="match status" value="1"/>
</dbReference>
<name>A0A024HL92_PSEKB</name>
<gene>
    <name evidence="2" type="ORF">PKB_3973</name>
</gene>
<organism evidence="2 3">
    <name type="scientific">Pseudomonas knackmussii (strain DSM 6978 / CCUG 54928 / LMG 23759 / B13)</name>
    <dbReference type="NCBI Taxonomy" id="1301098"/>
    <lineage>
        <taxon>Bacteria</taxon>
        <taxon>Pseudomonadati</taxon>
        <taxon>Pseudomonadota</taxon>
        <taxon>Gammaproteobacteria</taxon>
        <taxon>Pseudomonadales</taxon>
        <taxon>Pseudomonadaceae</taxon>
        <taxon>Pseudomonas</taxon>
    </lineage>
</organism>
<dbReference type="HOGENOM" id="CLU_064473_0_0_6"/>
<sequence>MDKSSEPSPSLETLIGHLEQHAGERPGDDAELLELARQALTRYTRQSRVIPFPSRGQATPAPTPRHGNTYLLDYLYGIGDGSANQLGSGNRGELQRYAREGLAPRALRTRRLRLAQAIDSTCEQHEGRARILCIGAGHLREAELSSALCHKRFQRFVALDSSPEHLQQVERNYAWLGVETLYASVGQLLAGVAELDEFDLIYSAGLVEQLDDSSAEQLIRQLFRHLAVGGRLLLANFQPGVPNIAYLEALLDWRPRYRDDQALLNLLLGVPYNSIASARVSHDNGKCIGFLEAIRYG</sequence>
<dbReference type="Pfam" id="PF13649">
    <property type="entry name" value="Methyltransf_25"/>
    <property type="match status" value="1"/>
</dbReference>
<dbReference type="eggNOG" id="COG2227">
    <property type="taxonomic scope" value="Bacteria"/>
</dbReference>
<dbReference type="KEGG" id="pkc:PKB_3973"/>
<reference evidence="2 3" key="2">
    <citation type="submission" date="2014-05" db="EMBL/GenBank/DDBJ databases">
        <title>Genome sequence of the 3-chlorobenzoate degrading bacterium Pseudomonas knackmussii B13 shows multiple evidence for horizontal gene transfer.</title>
        <authorList>
            <person name="Miyazaki R."/>
            <person name="Bertelli C."/>
            <person name="Falquet L."/>
            <person name="Robinson-Rechavi M."/>
            <person name="Gharib W."/>
            <person name="Roy S."/>
            <person name="Van der Meer J.R."/>
        </authorList>
    </citation>
    <scope>NUCLEOTIDE SEQUENCE [LARGE SCALE GENOMIC DNA]</scope>
    <source>
        <strain evidence="2 3">B13</strain>
    </source>
</reference>